<protein>
    <recommendedName>
        <fullName evidence="6">Peptidyl-prolyl cis-trans isomerase</fullName>
        <ecNumber evidence="6">5.2.1.8</ecNumber>
    </recommendedName>
</protein>
<keyword evidence="11" id="KW-1185">Reference proteome</keyword>
<evidence type="ECO:0000259" key="9">
    <source>
        <dbReference type="PROSITE" id="PS50059"/>
    </source>
</evidence>
<dbReference type="PANTHER" id="PTHR43811:SF19">
    <property type="entry name" value="39 KDA FK506-BINDING NUCLEAR PROTEIN"/>
    <property type="match status" value="1"/>
</dbReference>
<dbReference type="GO" id="GO:0003755">
    <property type="term" value="F:peptidyl-prolyl cis-trans isomerase activity"/>
    <property type="evidence" value="ECO:0007669"/>
    <property type="project" value="UniProtKB-UniRule"/>
</dbReference>
<dbReference type="InterPro" id="IPR001179">
    <property type="entry name" value="PPIase_FKBP_dom"/>
</dbReference>
<dbReference type="InterPro" id="IPR046357">
    <property type="entry name" value="PPIase_dom_sf"/>
</dbReference>
<evidence type="ECO:0000256" key="1">
    <source>
        <dbReference type="ARBA" id="ARBA00000971"/>
    </source>
</evidence>
<feature type="region of interest" description="Disordered" evidence="7">
    <location>
        <begin position="207"/>
        <end position="245"/>
    </location>
</feature>
<keyword evidence="4 5" id="KW-0413">Isomerase</keyword>
<dbReference type="RefSeq" id="WP_103933611.1">
    <property type="nucleotide sequence ID" value="NZ_FNVA01000004.1"/>
</dbReference>
<dbReference type="SUPFAM" id="SSF54534">
    <property type="entry name" value="FKBP-like"/>
    <property type="match status" value="1"/>
</dbReference>
<organism evidence="10 11">
    <name type="scientific">Bryocella elongata</name>
    <dbReference type="NCBI Taxonomy" id="863522"/>
    <lineage>
        <taxon>Bacteria</taxon>
        <taxon>Pseudomonadati</taxon>
        <taxon>Acidobacteriota</taxon>
        <taxon>Terriglobia</taxon>
        <taxon>Terriglobales</taxon>
        <taxon>Acidobacteriaceae</taxon>
        <taxon>Bryocella</taxon>
    </lineage>
</organism>
<evidence type="ECO:0000256" key="8">
    <source>
        <dbReference type="SAM" id="SignalP"/>
    </source>
</evidence>
<keyword evidence="3 5" id="KW-0697">Rotamase</keyword>
<proteinExistence type="inferred from homology"/>
<evidence type="ECO:0000256" key="4">
    <source>
        <dbReference type="ARBA" id="ARBA00023235"/>
    </source>
</evidence>
<sequence>MKTFTLLAMTTAALSVAAQTSSTPHTTSAHHTAPTHAAAPVGGCVTPPVVSSKIPAPPASASCTKVLYTVTRTPETYFDYVSPVVSPELRESLPAPKETFSMLYTEITPGTGALVQRGEFLSVKYTGWLTDGTKFDSSYDHPDGEPFPLQYGQARVIPAWNIGFEGMRVGGKRRLYIPFQLAYGEAGRLPTIPKRAMLIFDLEVAAQSDKAPEPKREPEPKPVTPPPADTPKASTPPAAGATPRQ</sequence>
<feature type="signal peptide" evidence="8">
    <location>
        <begin position="1"/>
        <end position="17"/>
    </location>
</feature>
<gene>
    <name evidence="10" type="ORF">SAMN05421819_2747</name>
</gene>
<evidence type="ECO:0000256" key="3">
    <source>
        <dbReference type="ARBA" id="ARBA00023110"/>
    </source>
</evidence>
<evidence type="ECO:0000313" key="11">
    <source>
        <dbReference type="Proteomes" id="UP000236728"/>
    </source>
</evidence>
<evidence type="ECO:0000256" key="5">
    <source>
        <dbReference type="PROSITE-ProRule" id="PRU00277"/>
    </source>
</evidence>
<evidence type="ECO:0000256" key="6">
    <source>
        <dbReference type="RuleBase" id="RU003915"/>
    </source>
</evidence>
<evidence type="ECO:0000256" key="7">
    <source>
        <dbReference type="SAM" id="MobiDB-lite"/>
    </source>
</evidence>
<dbReference type="Gene3D" id="3.10.50.40">
    <property type="match status" value="1"/>
</dbReference>
<dbReference type="PANTHER" id="PTHR43811">
    <property type="entry name" value="FKBP-TYPE PEPTIDYL-PROLYL CIS-TRANS ISOMERASE FKPA"/>
    <property type="match status" value="1"/>
</dbReference>
<dbReference type="Proteomes" id="UP000236728">
    <property type="component" value="Unassembled WGS sequence"/>
</dbReference>
<feature type="domain" description="PPIase FKBP-type" evidence="9">
    <location>
        <begin position="118"/>
        <end position="208"/>
    </location>
</feature>
<dbReference type="EC" id="5.2.1.8" evidence="6"/>
<dbReference type="AlphaFoldDB" id="A0A1H5ZMV7"/>
<dbReference type="EMBL" id="FNVA01000004">
    <property type="protein sequence ID" value="SEG37334.1"/>
    <property type="molecule type" value="Genomic_DNA"/>
</dbReference>
<keyword evidence="8" id="KW-0732">Signal</keyword>
<evidence type="ECO:0000313" key="10">
    <source>
        <dbReference type="EMBL" id="SEG37334.1"/>
    </source>
</evidence>
<feature type="chain" id="PRO_5009291721" description="Peptidyl-prolyl cis-trans isomerase" evidence="8">
    <location>
        <begin position="18"/>
        <end position="245"/>
    </location>
</feature>
<feature type="compositionally biased region" description="Basic and acidic residues" evidence="7">
    <location>
        <begin position="210"/>
        <end position="220"/>
    </location>
</feature>
<dbReference type="Pfam" id="PF00254">
    <property type="entry name" value="FKBP_C"/>
    <property type="match status" value="1"/>
</dbReference>
<comment type="catalytic activity">
    <reaction evidence="1 5 6">
        <text>[protein]-peptidylproline (omega=180) = [protein]-peptidylproline (omega=0)</text>
        <dbReference type="Rhea" id="RHEA:16237"/>
        <dbReference type="Rhea" id="RHEA-COMP:10747"/>
        <dbReference type="Rhea" id="RHEA-COMP:10748"/>
        <dbReference type="ChEBI" id="CHEBI:83833"/>
        <dbReference type="ChEBI" id="CHEBI:83834"/>
        <dbReference type="EC" id="5.2.1.8"/>
    </reaction>
</comment>
<evidence type="ECO:0000256" key="2">
    <source>
        <dbReference type="ARBA" id="ARBA00006577"/>
    </source>
</evidence>
<name>A0A1H5ZMV7_9BACT</name>
<dbReference type="OrthoDB" id="280278at2"/>
<comment type="similarity">
    <text evidence="2 6">Belongs to the FKBP-type PPIase family.</text>
</comment>
<dbReference type="PROSITE" id="PS50059">
    <property type="entry name" value="FKBP_PPIASE"/>
    <property type="match status" value="1"/>
</dbReference>
<reference evidence="10 11" key="1">
    <citation type="submission" date="2016-10" db="EMBL/GenBank/DDBJ databases">
        <authorList>
            <person name="de Groot N.N."/>
        </authorList>
    </citation>
    <scope>NUCLEOTIDE SEQUENCE [LARGE SCALE GENOMIC DNA]</scope>
    <source>
        <strain evidence="10 11">DSM 22489</strain>
    </source>
</reference>
<accession>A0A1H5ZMV7</accession>